<dbReference type="OrthoDB" id="649587at2"/>
<dbReference type="RefSeq" id="WP_127043513.1">
    <property type="nucleotide sequence ID" value="NZ_JAABOK010000004.1"/>
</dbReference>
<gene>
    <name evidence="1" type="ORF">ECE50_011385</name>
</gene>
<dbReference type="AlphaFoldDB" id="A0A3S1AVB4"/>
<dbReference type="Gene3D" id="2.20.110.10">
    <property type="entry name" value="Histone H3 K4-specific methyltransferase SET7/9 N-terminal domain"/>
    <property type="match status" value="1"/>
</dbReference>
<dbReference type="SUPFAM" id="SSF82185">
    <property type="entry name" value="Histone H3 K4-specific methyltransferase SET7/9 N-terminal domain"/>
    <property type="match status" value="1"/>
</dbReference>
<dbReference type="EMBL" id="RIAR02000001">
    <property type="protein sequence ID" value="NSL87438.1"/>
    <property type="molecule type" value="Genomic_DNA"/>
</dbReference>
<keyword evidence="2" id="KW-1185">Reference proteome</keyword>
<evidence type="ECO:0000313" key="2">
    <source>
        <dbReference type="Proteomes" id="UP000281028"/>
    </source>
</evidence>
<sequence>MQKLFLCILLQLGCVAVMAQGKTNQRDAQGRKQGNWVEVVEELRGEPGFTWEGAYKNGRKEGMWKKTSLGGNIMAEENFRNNVLDGYCKYFYPNGKRSEEGSFLATEIEGQRDTVMVVDPVTQAEKPVVITRLGNSVRNGVWKLYDEETGKMVKSYYKRGELVTPEELGDSTEVSKPAPAPAPLQLPHEDAGKRKRKG</sequence>
<accession>A0A3S1AVB4</accession>
<name>A0A3S1AVB4_9BACT</name>
<proteinExistence type="predicted"/>
<protein>
    <submittedName>
        <fullName evidence="1">Uncharacterized protein</fullName>
    </submittedName>
</protein>
<organism evidence="1 2">
    <name type="scientific">Chitinophaga solisilvae</name>
    <dbReference type="NCBI Taxonomy" id="1233460"/>
    <lineage>
        <taxon>Bacteria</taxon>
        <taxon>Pseudomonadati</taxon>
        <taxon>Bacteroidota</taxon>
        <taxon>Chitinophagia</taxon>
        <taxon>Chitinophagales</taxon>
        <taxon>Chitinophagaceae</taxon>
        <taxon>Chitinophaga</taxon>
    </lineage>
</organism>
<comment type="caution">
    <text evidence="1">The sequence shown here is derived from an EMBL/GenBank/DDBJ whole genome shotgun (WGS) entry which is preliminary data.</text>
</comment>
<dbReference type="Proteomes" id="UP000281028">
    <property type="component" value="Unassembled WGS sequence"/>
</dbReference>
<reference evidence="1" key="1">
    <citation type="submission" date="2020-05" db="EMBL/GenBank/DDBJ databases">
        <title>Chitinophaga laudate sp. nov., isolated from a tropical peat swamp.</title>
        <authorList>
            <person name="Goh C.B.S."/>
            <person name="Lee M.S."/>
            <person name="Parimannan S."/>
            <person name="Pasbakhsh P."/>
            <person name="Yule C.M."/>
            <person name="Rajandas H."/>
            <person name="Loke S."/>
            <person name="Croft L."/>
            <person name="Tan J.B.L."/>
        </authorList>
    </citation>
    <scope>NUCLEOTIDE SEQUENCE</scope>
    <source>
        <strain evidence="1">Mgbs1</strain>
    </source>
</reference>
<evidence type="ECO:0000313" key="1">
    <source>
        <dbReference type="EMBL" id="NSL87438.1"/>
    </source>
</evidence>